<protein>
    <recommendedName>
        <fullName evidence="3">Xaa-Pro aminopeptidase</fullName>
    </recommendedName>
</protein>
<dbReference type="SUPFAM" id="SSF55920">
    <property type="entry name" value="Creatinase/aminopeptidase"/>
    <property type="match status" value="1"/>
</dbReference>
<proteinExistence type="predicted"/>
<sequence>MKIEEIIVPGFPSEMIHESIVRIAPADTYLGRINRVLEKVAEMYGATHVFVYGDREHFANIHYFTGYDPRFEEALLILSKGHEPLILLGNEGWAYSEIIPYSLRRVLYQSFSLAGQPRNGDIKAVLPGAFKQAGISASSTVGIVGLKYYVSEESGDPAHQIDIPRFLTEALEAFAPGAAMVNVTDIMIHPAYGLRTQLDIDEMAVLELAETKSSRSAYNVMRHLEPGMSEIEASAYFCIDGNPLVAHPNLNFTLEDTRRGLVSPGSHRLAYGDIFNIGIGYRSSMFARTSMYARSTDDIRPEWRDIMEKIFIPYFKVVVTWYENLTIGATGSAVIKEIRRQVPEYDRLGVGLNPGHLIHNDEWTSSIFTDTADYAVKDGMAVQCDIIACPEAYPGVHIEDGVIIAGQKTRDEFKRKYPEAWNRIEARRRLMKDLLNIQIGDDLLPLSDLPGCLSPWNVNPHQVLGVR</sequence>
<organism evidence="1 2">
    <name type="scientific">Breznakiella homolactica</name>
    <dbReference type="NCBI Taxonomy" id="2798577"/>
    <lineage>
        <taxon>Bacteria</taxon>
        <taxon>Pseudomonadati</taxon>
        <taxon>Spirochaetota</taxon>
        <taxon>Spirochaetia</taxon>
        <taxon>Spirochaetales</taxon>
        <taxon>Breznakiellaceae</taxon>
        <taxon>Breznakiella</taxon>
    </lineage>
</organism>
<dbReference type="Proteomes" id="UP000595917">
    <property type="component" value="Chromosome"/>
</dbReference>
<dbReference type="AlphaFoldDB" id="A0A7T7XRE0"/>
<keyword evidence="2" id="KW-1185">Reference proteome</keyword>
<evidence type="ECO:0008006" key="3">
    <source>
        <dbReference type="Google" id="ProtNLM"/>
    </source>
</evidence>
<evidence type="ECO:0000313" key="1">
    <source>
        <dbReference type="EMBL" id="QQO11093.1"/>
    </source>
</evidence>
<gene>
    <name evidence="1" type="ORF">JFL75_09295</name>
</gene>
<evidence type="ECO:0000313" key="2">
    <source>
        <dbReference type="Proteomes" id="UP000595917"/>
    </source>
</evidence>
<dbReference type="KEGG" id="bhc:JFL75_09295"/>
<dbReference type="RefSeq" id="WP_215628402.1">
    <property type="nucleotide sequence ID" value="NZ_CP067089.2"/>
</dbReference>
<reference evidence="1" key="1">
    <citation type="submission" date="2021-01" db="EMBL/GenBank/DDBJ databases">
        <title>Description of Breznakiella homolactica.</title>
        <authorList>
            <person name="Song Y."/>
            <person name="Brune A."/>
        </authorList>
    </citation>
    <scope>NUCLEOTIDE SEQUENCE</scope>
    <source>
        <strain evidence="1">RmG30</strain>
    </source>
</reference>
<name>A0A7T7XRE0_9SPIR</name>
<dbReference type="EMBL" id="CP067089">
    <property type="protein sequence ID" value="QQO11093.1"/>
    <property type="molecule type" value="Genomic_DNA"/>
</dbReference>
<accession>A0A7T7XRE0</accession>
<dbReference type="InterPro" id="IPR036005">
    <property type="entry name" value="Creatinase/aminopeptidase-like"/>
</dbReference>